<proteinExistence type="inferred from homology"/>
<evidence type="ECO:0000256" key="3">
    <source>
        <dbReference type="ARBA" id="ARBA00022729"/>
    </source>
</evidence>
<comment type="caution">
    <text evidence="6">The sequence shown here is derived from an EMBL/GenBank/DDBJ whole genome shotgun (WGS) entry which is preliminary data.</text>
</comment>
<dbReference type="PANTHER" id="PTHR30290">
    <property type="entry name" value="PERIPLASMIC BINDING COMPONENT OF ABC TRANSPORTER"/>
    <property type="match status" value="1"/>
</dbReference>
<dbReference type="AlphaFoldDB" id="A0A7K3S729"/>
<evidence type="ECO:0000256" key="2">
    <source>
        <dbReference type="ARBA" id="ARBA00022448"/>
    </source>
</evidence>
<keyword evidence="3 4" id="KW-0732">Signal</keyword>
<evidence type="ECO:0000313" key="6">
    <source>
        <dbReference type="EMBL" id="NEC23326.1"/>
    </source>
</evidence>
<dbReference type="InterPro" id="IPR000914">
    <property type="entry name" value="SBP_5_dom"/>
</dbReference>
<name>A0A7K3S729_9ACTN</name>
<gene>
    <name evidence="6" type="ORF">G3I50_34510</name>
</gene>
<comment type="similarity">
    <text evidence="1">Belongs to the bacterial solute-binding protein 5 family.</text>
</comment>
<dbReference type="Gene3D" id="3.40.190.10">
    <property type="entry name" value="Periplasmic binding protein-like II"/>
    <property type="match status" value="1"/>
</dbReference>
<dbReference type="PANTHER" id="PTHR30290:SF9">
    <property type="entry name" value="OLIGOPEPTIDE-BINDING PROTEIN APPA"/>
    <property type="match status" value="1"/>
</dbReference>
<evidence type="ECO:0000256" key="1">
    <source>
        <dbReference type="ARBA" id="ARBA00005695"/>
    </source>
</evidence>
<dbReference type="GO" id="GO:1904680">
    <property type="term" value="F:peptide transmembrane transporter activity"/>
    <property type="evidence" value="ECO:0007669"/>
    <property type="project" value="TreeGrafter"/>
</dbReference>
<dbReference type="Pfam" id="PF00496">
    <property type="entry name" value="SBP_bac_5"/>
    <property type="match status" value="1"/>
</dbReference>
<evidence type="ECO:0000256" key="4">
    <source>
        <dbReference type="SAM" id="SignalP"/>
    </source>
</evidence>
<dbReference type="Gene3D" id="3.10.105.10">
    <property type="entry name" value="Dipeptide-binding Protein, Domain 3"/>
    <property type="match status" value="1"/>
</dbReference>
<dbReference type="EMBL" id="JAAGMP010001525">
    <property type="protein sequence ID" value="NEC23326.1"/>
    <property type="molecule type" value="Genomic_DNA"/>
</dbReference>
<sequence>MTQAVGPASRSSVRTAALVAVAASVLGLSACSTAEGGTKAGDKPAVEVLRVAAADATNTTGLDPRSVSAGASSIVAAHVFDPLVALEGSEYKLKLAESVEPNADASRWTIKLREGVTFHNGKKVRAADVAYSMKTLAAPPSNRASVYADVDTAAIKVVDERTLEVPLKRARGDFKESVLAVFSVIFPEGTTDFRKPIGSGPYKFDKSDARIVRLSANTTYWGGAPSIRSLEINRIAEPAARLAALKDGQIDYAVGISATGAQAEKGNPEIKIQRGGIANSNALSFSMNQKLKPFDDPRVRKAVRLAADRPALVSQSLMGFGSPGEDVVGKDLPGYAAGLTERKRNVEEARKLFREAKVDKLTLRAADVVPGMLPAAKLFAQQLEEAGVKLTVQEAPVDSYYADLKGLSSHPFQAFYYVNRPAALHLAATTNERAVFNVTGAGPEHWRKLAAAQVAVDGAAREKAFEALQKDFYDNGGDLVWGFQEQLDASRPGVEGVTLSQSTQMFGAAKVTTG</sequence>
<organism evidence="6 7">
    <name type="scientific">Streptomyces parvus</name>
    <dbReference type="NCBI Taxonomy" id="66428"/>
    <lineage>
        <taxon>Bacteria</taxon>
        <taxon>Bacillati</taxon>
        <taxon>Actinomycetota</taxon>
        <taxon>Actinomycetes</taxon>
        <taxon>Kitasatosporales</taxon>
        <taxon>Streptomycetaceae</taxon>
        <taxon>Streptomyces</taxon>
    </lineage>
</organism>
<dbReference type="RefSeq" id="WP_164207602.1">
    <property type="nucleotide sequence ID" value="NZ_JAAGMP010001525.1"/>
</dbReference>
<dbReference type="GO" id="GO:0015833">
    <property type="term" value="P:peptide transport"/>
    <property type="evidence" value="ECO:0007669"/>
    <property type="project" value="TreeGrafter"/>
</dbReference>
<dbReference type="SUPFAM" id="SSF53850">
    <property type="entry name" value="Periplasmic binding protein-like II"/>
    <property type="match status" value="1"/>
</dbReference>
<protein>
    <submittedName>
        <fullName evidence="6">ABC transporter substrate-binding protein</fullName>
    </submittedName>
</protein>
<evidence type="ECO:0000259" key="5">
    <source>
        <dbReference type="Pfam" id="PF00496"/>
    </source>
</evidence>
<dbReference type="CDD" id="cd08503">
    <property type="entry name" value="PBP2_NikA_DppA_OppA_like_17"/>
    <property type="match status" value="1"/>
</dbReference>
<feature type="domain" description="Solute-binding protein family 5" evidence="5">
    <location>
        <begin position="91"/>
        <end position="397"/>
    </location>
</feature>
<reference evidence="6 7" key="1">
    <citation type="submission" date="2020-01" db="EMBL/GenBank/DDBJ databases">
        <title>Insect and environment-associated Actinomycetes.</title>
        <authorList>
            <person name="Currrie C."/>
            <person name="Chevrette M."/>
            <person name="Carlson C."/>
            <person name="Stubbendieck R."/>
            <person name="Wendt-Pienkowski E."/>
        </authorList>
    </citation>
    <scope>NUCLEOTIDE SEQUENCE [LARGE SCALE GENOMIC DNA]</scope>
    <source>
        <strain evidence="6 7">SID7590</strain>
    </source>
</reference>
<dbReference type="Proteomes" id="UP000469670">
    <property type="component" value="Unassembled WGS sequence"/>
</dbReference>
<evidence type="ECO:0000313" key="7">
    <source>
        <dbReference type="Proteomes" id="UP000469670"/>
    </source>
</evidence>
<feature type="signal peptide" evidence="4">
    <location>
        <begin position="1"/>
        <end position="34"/>
    </location>
</feature>
<dbReference type="InterPro" id="IPR039424">
    <property type="entry name" value="SBP_5"/>
</dbReference>
<keyword evidence="2" id="KW-0813">Transport</keyword>
<accession>A0A7K3S729</accession>
<feature type="chain" id="PRO_5039444895" evidence="4">
    <location>
        <begin position="35"/>
        <end position="514"/>
    </location>
</feature>
<dbReference type="Gene3D" id="3.90.76.10">
    <property type="entry name" value="Dipeptide-binding Protein, Domain 1"/>
    <property type="match status" value="1"/>
</dbReference>